<reference evidence="4 5" key="1">
    <citation type="submission" date="2020-01" db="EMBL/GenBank/DDBJ databases">
        <authorList>
            <person name="Deng T."/>
        </authorList>
    </citation>
    <scope>NUCLEOTIDE SEQUENCE [LARGE SCALE GENOMIC DNA]</scope>
    <source>
        <strain evidence="4 5">5221</strain>
    </source>
</reference>
<evidence type="ECO:0000256" key="2">
    <source>
        <dbReference type="SAM" id="MobiDB-lite"/>
    </source>
</evidence>
<dbReference type="InterPro" id="IPR000639">
    <property type="entry name" value="Epox_hydrolase-like"/>
</dbReference>
<evidence type="ECO:0000256" key="1">
    <source>
        <dbReference type="ARBA" id="ARBA00022801"/>
    </source>
</evidence>
<keyword evidence="5" id="KW-1185">Reference proteome</keyword>
<name>A0A6N9H655_9MICO</name>
<dbReference type="Proteomes" id="UP000469215">
    <property type="component" value="Unassembled WGS sequence"/>
</dbReference>
<dbReference type="InterPro" id="IPR029058">
    <property type="entry name" value="AB_hydrolase_fold"/>
</dbReference>
<feature type="region of interest" description="Disordered" evidence="2">
    <location>
        <begin position="48"/>
        <end position="80"/>
    </location>
</feature>
<accession>A0A6N9H655</accession>
<dbReference type="GO" id="GO:0016787">
    <property type="term" value="F:hydrolase activity"/>
    <property type="evidence" value="ECO:0007669"/>
    <property type="project" value="UniProtKB-KW"/>
</dbReference>
<dbReference type="Pfam" id="PF00561">
    <property type="entry name" value="Abhydrolase_1"/>
    <property type="match status" value="1"/>
</dbReference>
<dbReference type="RefSeq" id="WP_160952652.1">
    <property type="nucleotide sequence ID" value="NZ_WWEQ01000012.1"/>
</dbReference>
<dbReference type="Gene3D" id="3.40.50.1820">
    <property type="entry name" value="alpha/beta hydrolase"/>
    <property type="match status" value="1"/>
</dbReference>
<dbReference type="PANTHER" id="PTHR43329">
    <property type="entry name" value="EPOXIDE HYDROLASE"/>
    <property type="match status" value="1"/>
</dbReference>
<dbReference type="EMBL" id="WWEQ01000012">
    <property type="protein sequence ID" value="MYM19216.1"/>
    <property type="molecule type" value="Genomic_DNA"/>
</dbReference>
<comment type="caution">
    <text evidence="4">The sequence shown here is derived from an EMBL/GenBank/DDBJ whole genome shotgun (WGS) entry which is preliminary data.</text>
</comment>
<protein>
    <submittedName>
        <fullName evidence="4">Alpha/beta fold hydrolase</fullName>
    </submittedName>
</protein>
<evidence type="ECO:0000259" key="3">
    <source>
        <dbReference type="Pfam" id="PF00561"/>
    </source>
</evidence>
<proteinExistence type="predicted"/>
<evidence type="ECO:0000313" key="5">
    <source>
        <dbReference type="Proteomes" id="UP000469215"/>
    </source>
</evidence>
<dbReference type="InterPro" id="IPR000073">
    <property type="entry name" value="AB_hydrolase_1"/>
</dbReference>
<dbReference type="SUPFAM" id="SSF53474">
    <property type="entry name" value="alpha/beta-Hydrolases"/>
    <property type="match status" value="1"/>
</dbReference>
<feature type="region of interest" description="Disordered" evidence="2">
    <location>
        <begin position="1"/>
        <end position="25"/>
    </location>
</feature>
<dbReference type="AlphaFoldDB" id="A0A6N9H655"/>
<feature type="domain" description="AB hydrolase-1" evidence="3">
    <location>
        <begin position="89"/>
        <end position="329"/>
    </location>
</feature>
<sequence length="345" mass="36865">MADRHDSQRPALGAPHDNASVAARLGGEPFELPARGLAFAGYRASPGTGVPGAAEAHSPAAPRTAAPGVGAHGTGAHGAAEARPGAALPVLLVHGWPEFAAGWEATARELLAAGYEVAAYDQRGYSPGARPDDVRAYDVAELVADMAAVAQGLGWERFHLVGHDWGGIVGWAFAAVHPERLASFTSAASAHPEAHGRRMAEDPDQRRRMEYMRRIRRDPAGMREALLDDDGALLRSYYQGAVPAALVDSYVERLSEPGAMDAVLSYYRQFGEGAPIAYRPITVPALYLWGSRDAAFTRGAAELTADYVEGPYRFVELTGATHWLPEEKPDEIAAAVLDWASRHPD</sequence>
<dbReference type="PRINTS" id="PR00412">
    <property type="entry name" value="EPOXHYDRLASE"/>
</dbReference>
<organism evidence="4 5">
    <name type="scientific">Brevibacterium rongguiense</name>
    <dbReference type="NCBI Taxonomy" id="2695267"/>
    <lineage>
        <taxon>Bacteria</taxon>
        <taxon>Bacillati</taxon>
        <taxon>Actinomycetota</taxon>
        <taxon>Actinomycetes</taxon>
        <taxon>Micrococcales</taxon>
        <taxon>Brevibacteriaceae</taxon>
        <taxon>Brevibacterium</taxon>
    </lineage>
</organism>
<gene>
    <name evidence="4" type="ORF">GSY69_04335</name>
</gene>
<evidence type="ECO:0000313" key="4">
    <source>
        <dbReference type="EMBL" id="MYM19216.1"/>
    </source>
</evidence>
<keyword evidence="1 4" id="KW-0378">Hydrolase</keyword>